<organism evidence="4 5">
    <name type="scientific">Advenella kashmirensis W13003</name>
    <dbReference type="NCBI Taxonomy" id="1424334"/>
    <lineage>
        <taxon>Bacteria</taxon>
        <taxon>Pseudomonadati</taxon>
        <taxon>Pseudomonadota</taxon>
        <taxon>Betaproteobacteria</taxon>
        <taxon>Burkholderiales</taxon>
        <taxon>Alcaligenaceae</taxon>
    </lineage>
</organism>
<proteinExistence type="predicted"/>
<dbReference type="STRING" id="1424334.W822_06765"/>
<dbReference type="eggNOG" id="COG4977">
    <property type="taxonomic scope" value="Bacteria"/>
</dbReference>
<sequence length="303" mass="34096">MENGSHPLRESLARMIDKWSAGTEDCPTPIAGLNFFRREAPTPPRYCIVNPSIVLVVQGAKRMWVGEQAYPYDVSRFLITSVDLPATSQVMTASPQTPCLGLTLSLNLRTLAELIAHGDVPIPRERPSAGSIGLGNITSDILDPFRRLVNLLNEPEAIDTLAPLFEREIHYRLLKSDQAARLRQIASVDGHSYRIARTIDWLKQNFATPLRVEELASSVQMSTPTFHHHFRQLTAMSPLQYQKWLRLNEAKHLMLNEHLDAATAAFRVGYESPSQFSREYSRLFGAPPKRDILAMRELARADG</sequence>
<dbReference type="InterPro" id="IPR018060">
    <property type="entry name" value="HTH_AraC"/>
</dbReference>
<name>V8QSH1_9BURK</name>
<protein>
    <submittedName>
        <fullName evidence="4">AraC family transcriptional regulator</fullName>
    </submittedName>
</protein>
<comment type="caution">
    <text evidence="4">The sequence shown here is derived from an EMBL/GenBank/DDBJ whole genome shotgun (WGS) entry which is preliminary data.</text>
</comment>
<dbReference type="PATRIC" id="fig|1424334.3.peg.1350"/>
<dbReference type="Gene3D" id="1.10.10.60">
    <property type="entry name" value="Homeodomain-like"/>
    <property type="match status" value="2"/>
</dbReference>
<accession>V8QSH1</accession>
<dbReference type="Proteomes" id="UP000018733">
    <property type="component" value="Unassembled WGS sequence"/>
</dbReference>
<keyword evidence="5" id="KW-1185">Reference proteome</keyword>
<keyword evidence="2" id="KW-0804">Transcription</keyword>
<gene>
    <name evidence="4" type="ORF">W822_06765</name>
</gene>
<dbReference type="InterPro" id="IPR009057">
    <property type="entry name" value="Homeodomain-like_sf"/>
</dbReference>
<evidence type="ECO:0000313" key="4">
    <source>
        <dbReference type="EMBL" id="ETF02557.1"/>
    </source>
</evidence>
<dbReference type="HOGENOM" id="CLU_000445_100_0_4"/>
<dbReference type="SUPFAM" id="SSF46689">
    <property type="entry name" value="Homeodomain-like"/>
    <property type="match status" value="2"/>
</dbReference>
<dbReference type="SMART" id="SM00342">
    <property type="entry name" value="HTH_ARAC"/>
    <property type="match status" value="1"/>
</dbReference>
<keyword evidence="1" id="KW-0805">Transcription regulation</keyword>
<dbReference type="GO" id="GO:0003700">
    <property type="term" value="F:DNA-binding transcription factor activity"/>
    <property type="evidence" value="ECO:0007669"/>
    <property type="project" value="InterPro"/>
</dbReference>
<dbReference type="PROSITE" id="PS01124">
    <property type="entry name" value="HTH_ARAC_FAMILY_2"/>
    <property type="match status" value="1"/>
</dbReference>
<evidence type="ECO:0000256" key="2">
    <source>
        <dbReference type="ARBA" id="ARBA00023163"/>
    </source>
</evidence>
<dbReference type="PANTHER" id="PTHR43436:SF1">
    <property type="entry name" value="TRANSCRIPTIONAL REGULATORY PROTEIN"/>
    <property type="match status" value="1"/>
</dbReference>
<dbReference type="Pfam" id="PF06719">
    <property type="entry name" value="AraC_N"/>
    <property type="match status" value="1"/>
</dbReference>
<dbReference type="InterPro" id="IPR009594">
    <property type="entry name" value="Tscrpt_reg_HTH_AraC_N"/>
</dbReference>
<reference evidence="4 5" key="1">
    <citation type="journal article" date="2014" name="Genome Announc.">
        <title>Draft Genome Sequence of Advenella kashmirensis Strain W13003, a Polycyclic Aromatic Hydrocarbon-Degrading Bacterium.</title>
        <authorList>
            <person name="Wang X."/>
            <person name="Jin D."/>
            <person name="Zhou L."/>
            <person name="Wu L."/>
            <person name="An W."/>
            <person name="Zhao L."/>
        </authorList>
    </citation>
    <scope>NUCLEOTIDE SEQUENCE [LARGE SCALE GENOMIC DNA]</scope>
    <source>
        <strain evidence="4 5">W13003</strain>
    </source>
</reference>
<dbReference type="PANTHER" id="PTHR43436">
    <property type="entry name" value="ARAC-FAMILY TRANSCRIPTIONAL REGULATOR"/>
    <property type="match status" value="1"/>
</dbReference>
<dbReference type="GO" id="GO:0043565">
    <property type="term" value="F:sequence-specific DNA binding"/>
    <property type="evidence" value="ECO:0007669"/>
    <property type="project" value="InterPro"/>
</dbReference>
<dbReference type="AlphaFoldDB" id="V8QSH1"/>
<dbReference type="OrthoDB" id="34150at2"/>
<dbReference type="Pfam" id="PF12833">
    <property type="entry name" value="HTH_18"/>
    <property type="match status" value="1"/>
</dbReference>
<evidence type="ECO:0000256" key="1">
    <source>
        <dbReference type="ARBA" id="ARBA00023015"/>
    </source>
</evidence>
<evidence type="ECO:0000313" key="5">
    <source>
        <dbReference type="Proteomes" id="UP000018733"/>
    </source>
</evidence>
<feature type="domain" description="HTH araC/xylS-type" evidence="3">
    <location>
        <begin position="196"/>
        <end position="294"/>
    </location>
</feature>
<dbReference type="EMBL" id="AYXT01000009">
    <property type="protein sequence ID" value="ETF02557.1"/>
    <property type="molecule type" value="Genomic_DNA"/>
</dbReference>
<dbReference type="RefSeq" id="WP_024004337.1">
    <property type="nucleotide sequence ID" value="NZ_KI650979.1"/>
</dbReference>
<evidence type="ECO:0000259" key="3">
    <source>
        <dbReference type="PROSITE" id="PS01124"/>
    </source>
</evidence>